<protein>
    <submittedName>
        <fullName evidence="5">Right origin-binding protein</fullName>
    </submittedName>
</protein>
<evidence type="ECO:0000256" key="1">
    <source>
        <dbReference type="ARBA" id="ARBA00023015"/>
    </source>
</evidence>
<evidence type="ECO:0000313" key="5">
    <source>
        <dbReference type="EMBL" id="PLT47882.1"/>
    </source>
</evidence>
<dbReference type="Gene3D" id="2.60.120.260">
    <property type="entry name" value="Galactose-binding domain-like"/>
    <property type="match status" value="1"/>
</dbReference>
<comment type="caution">
    <text evidence="5">The sequence shown here is derived from an EMBL/GenBank/DDBJ whole genome shotgun (WGS) entry which is preliminary data.</text>
</comment>
<dbReference type="Pfam" id="PF12833">
    <property type="entry name" value="HTH_18"/>
    <property type="match status" value="1"/>
</dbReference>
<dbReference type="SMART" id="SM00342">
    <property type="entry name" value="HTH_ARAC"/>
    <property type="match status" value="1"/>
</dbReference>
<gene>
    <name evidence="5" type="ORF">B8V81_0014</name>
</gene>
<dbReference type="InterPro" id="IPR018062">
    <property type="entry name" value="HTH_AraC-typ_CS"/>
</dbReference>
<keyword evidence="3" id="KW-0804">Transcription</keyword>
<evidence type="ECO:0000256" key="2">
    <source>
        <dbReference type="ARBA" id="ARBA00023125"/>
    </source>
</evidence>
<proteinExistence type="predicted"/>
<sequence>MTQQQSIQKAIRYIEARLHEPLGLKDIAAEAGFSAYHFHRLFREQTGHSIGGYLRMRRLALASRRLLEEELGILDLALSCGFESQEAFTRAFKRLYGLPPGRYRRLFRHHHSTLERIDPSMSTNEALAGSPLKGWFLSGSHPHQYRISLDRSIIHQGSASGHLESLGETAPGGFATLMQQFRADEYRGKRMRLSGFVRTRGASGFCGLWMRVDNAAEDVLQFDNMNDRPLAGDLDWNHYSIVLDVPEESAVVSFGLLLYGPGRVWLDSLRFEEVDSSVPTTGQPAVPELPAGPVNLRFED</sequence>
<dbReference type="InterPro" id="IPR020449">
    <property type="entry name" value="Tscrpt_reg_AraC-type_HTH"/>
</dbReference>
<dbReference type="InterPro" id="IPR050959">
    <property type="entry name" value="MarA-like"/>
</dbReference>
<dbReference type="RefSeq" id="WP_028598260.1">
    <property type="nucleotide sequence ID" value="NZ_BIMM01000053.1"/>
</dbReference>
<dbReference type="AlphaFoldDB" id="A0A2N5NC06"/>
<dbReference type="GO" id="GO:0003700">
    <property type="term" value="F:DNA-binding transcription factor activity"/>
    <property type="evidence" value="ECO:0007669"/>
    <property type="project" value="InterPro"/>
</dbReference>
<name>A0A2N5NC06_9BACL</name>
<keyword evidence="1" id="KW-0805">Transcription regulation</keyword>
<evidence type="ECO:0000256" key="3">
    <source>
        <dbReference type="ARBA" id="ARBA00023163"/>
    </source>
</evidence>
<dbReference type="PROSITE" id="PS01124">
    <property type="entry name" value="HTH_ARAC_FAMILY_2"/>
    <property type="match status" value="1"/>
</dbReference>
<keyword evidence="2" id="KW-0238">DNA-binding</keyword>
<evidence type="ECO:0000259" key="4">
    <source>
        <dbReference type="PROSITE" id="PS01124"/>
    </source>
</evidence>
<reference evidence="5 6" key="1">
    <citation type="submission" date="2017-05" db="EMBL/GenBank/DDBJ databases">
        <title>Functional genome analysis of Paenibacillus pasadenensis strain R16: insights on endophytic life style and antifungal activity.</title>
        <authorList>
            <person name="Passera A."/>
            <person name="Marcolungo L."/>
            <person name="Casati P."/>
            <person name="Brasca M."/>
            <person name="Quaglino F."/>
            <person name="Delledonne M."/>
        </authorList>
    </citation>
    <scope>NUCLEOTIDE SEQUENCE [LARGE SCALE GENOMIC DNA]</scope>
    <source>
        <strain evidence="5 6">R16</strain>
    </source>
</reference>
<dbReference type="SUPFAM" id="SSF46689">
    <property type="entry name" value="Homeodomain-like"/>
    <property type="match status" value="2"/>
</dbReference>
<keyword evidence="6" id="KW-1185">Reference proteome</keyword>
<dbReference type="EMBL" id="NFEZ01000001">
    <property type="protein sequence ID" value="PLT47882.1"/>
    <property type="molecule type" value="Genomic_DNA"/>
</dbReference>
<dbReference type="PANTHER" id="PTHR47504:SF6">
    <property type="entry name" value="ARAC-FAMILY TRANSCRIPTIONAL REGULATOR"/>
    <property type="match status" value="1"/>
</dbReference>
<dbReference type="PRINTS" id="PR00032">
    <property type="entry name" value="HTHARAC"/>
</dbReference>
<dbReference type="InterPro" id="IPR018060">
    <property type="entry name" value="HTH_AraC"/>
</dbReference>
<dbReference type="PANTHER" id="PTHR47504">
    <property type="entry name" value="RIGHT ORIGIN-BINDING PROTEIN"/>
    <property type="match status" value="1"/>
</dbReference>
<dbReference type="Proteomes" id="UP000234789">
    <property type="component" value="Unassembled WGS sequence"/>
</dbReference>
<organism evidence="5 6">
    <name type="scientific">Paenibacillus pasadenensis</name>
    <dbReference type="NCBI Taxonomy" id="217090"/>
    <lineage>
        <taxon>Bacteria</taxon>
        <taxon>Bacillati</taxon>
        <taxon>Bacillota</taxon>
        <taxon>Bacilli</taxon>
        <taxon>Bacillales</taxon>
        <taxon>Paenibacillaceae</taxon>
        <taxon>Paenibacillus</taxon>
    </lineage>
</organism>
<evidence type="ECO:0000313" key="6">
    <source>
        <dbReference type="Proteomes" id="UP000234789"/>
    </source>
</evidence>
<accession>A0A2N5NC06</accession>
<dbReference type="Gene3D" id="1.10.10.60">
    <property type="entry name" value="Homeodomain-like"/>
    <property type="match status" value="2"/>
</dbReference>
<feature type="domain" description="HTH araC/xylS-type" evidence="4">
    <location>
        <begin position="8"/>
        <end position="106"/>
    </location>
</feature>
<dbReference type="GO" id="GO:0043565">
    <property type="term" value="F:sequence-specific DNA binding"/>
    <property type="evidence" value="ECO:0007669"/>
    <property type="project" value="InterPro"/>
</dbReference>
<dbReference type="InterPro" id="IPR009057">
    <property type="entry name" value="Homeodomain-like_sf"/>
</dbReference>
<dbReference type="PROSITE" id="PS00041">
    <property type="entry name" value="HTH_ARAC_FAMILY_1"/>
    <property type="match status" value="1"/>
</dbReference>
<dbReference type="OrthoDB" id="8365150at2"/>